<accession>A0AA86R8P3</accession>
<organism evidence="1">
    <name type="scientific">Hexamita inflata</name>
    <dbReference type="NCBI Taxonomy" id="28002"/>
    <lineage>
        <taxon>Eukaryota</taxon>
        <taxon>Metamonada</taxon>
        <taxon>Diplomonadida</taxon>
        <taxon>Hexamitidae</taxon>
        <taxon>Hexamitinae</taxon>
        <taxon>Hexamita</taxon>
    </lineage>
</organism>
<keyword evidence="3" id="KW-1185">Reference proteome</keyword>
<protein>
    <submittedName>
        <fullName evidence="2">Hypothetical_protein</fullName>
    </submittedName>
</protein>
<evidence type="ECO:0000313" key="2">
    <source>
        <dbReference type="EMBL" id="CAL6078690.1"/>
    </source>
</evidence>
<evidence type="ECO:0000313" key="3">
    <source>
        <dbReference type="Proteomes" id="UP001642409"/>
    </source>
</evidence>
<dbReference type="EMBL" id="CAXDID020000336">
    <property type="protein sequence ID" value="CAL6078690.1"/>
    <property type="molecule type" value="Genomic_DNA"/>
</dbReference>
<reference evidence="2 3" key="2">
    <citation type="submission" date="2024-07" db="EMBL/GenBank/DDBJ databases">
        <authorList>
            <person name="Akdeniz Z."/>
        </authorList>
    </citation>
    <scope>NUCLEOTIDE SEQUENCE [LARGE SCALE GENOMIC DNA]</scope>
</reference>
<proteinExistence type="predicted"/>
<dbReference type="AlphaFoldDB" id="A0AA86R8P3"/>
<dbReference type="EMBL" id="CATOUU010001124">
    <property type="protein sequence ID" value="CAI9973501.1"/>
    <property type="molecule type" value="Genomic_DNA"/>
</dbReference>
<reference evidence="1" key="1">
    <citation type="submission" date="2023-06" db="EMBL/GenBank/DDBJ databases">
        <authorList>
            <person name="Kurt Z."/>
        </authorList>
    </citation>
    <scope>NUCLEOTIDE SEQUENCE</scope>
</reference>
<comment type="caution">
    <text evidence="1">The sequence shown here is derived from an EMBL/GenBank/DDBJ whole genome shotgun (WGS) entry which is preliminary data.</text>
</comment>
<gene>
    <name evidence="2" type="ORF">HINF_LOCUS59024</name>
    <name evidence="1" type="ORF">HINF_LOCUS61146</name>
</gene>
<name>A0AA86R8P3_9EUKA</name>
<evidence type="ECO:0000313" key="1">
    <source>
        <dbReference type="EMBL" id="CAI9973501.1"/>
    </source>
</evidence>
<sequence>MHIGRFSFIEVSLIINLTLNNNKINNRDTLQHHPNFSKYNLSDQQVPSDVELMFYSKILKVHSSHKQIRKIQVENRASKFRESMTRQKEGIILKINKQILAVNMKIEIWAQFIQNSNADQ</sequence>
<dbReference type="Proteomes" id="UP001642409">
    <property type="component" value="Unassembled WGS sequence"/>
</dbReference>